<dbReference type="RefSeq" id="WP_014238792.1">
    <property type="nucleotide sequence ID" value="NZ_CP007793.1"/>
</dbReference>
<feature type="transmembrane region" description="Helical" evidence="1">
    <location>
        <begin position="12"/>
        <end position="31"/>
    </location>
</feature>
<dbReference type="GeneID" id="56449888"/>
<evidence type="ECO:0000313" key="6">
    <source>
        <dbReference type="EMBL" id="QCN95437.1"/>
    </source>
</evidence>
<evidence type="ECO:0000313" key="10">
    <source>
        <dbReference type="Proteomes" id="UP000325333"/>
    </source>
</evidence>
<evidence type="ECO:0000313" key="5">
    <source>
        <dbReference type="EMBL" id="PNQ98560.1"/>
    </source>
</evidence>
<dbReference type="KEGG" id="aare:D3093_09310"/>
<accession>A0A060DCA0</accession>
<dbReference type="Proteomes" id="UP000236268">
    <property type="component" value="Unassembled WGS sequence"/>
</dbReference>
<proteinExistence type="predicted"/>
<keyword evidence="1" id="KW-1133">Transmembrane helix</keyword>
<evidence type="ECO:0000313" key="4">
    <source>
        <dbReference type="EMBL" id="MFL7900315.1"/>
    </source>
</evidence>
<reference evidence="3 10" key="4">
    <citation type="submission" date="2019-07" db="EMBL/GenBank/DDBJ databases">
        <title>Genome sequencing of the stress-tolerant strain Azospirillum brasilense Az19.</title>
        <authorList>
            <person name="Maroniche G.A."/>
            <person name="Garcia J.E."/>
            <person name="Pagnussat L."/>
            <person name="Amenta M."/>
            <person name="Creus C.M."/>
        </authorList>
    </citation>
    <scope>NUCLEOTIDE SEQUENCE [LARGE SCALE GENOMIC DNA]</scope>
    <source>
        <strain evidence="3 10">Az19</strain>
    </source>
</reference>
<evidence type="ECO:0000313" key="11">
    <source>
        <dbReference type="Proteomes" id="UP001628281"/>
    </source>
</evidence>
<evidence type="ECO:0000313" key="3">
    <source>
        <dbReference type="EMBL" id="KAA1055678.1"/>
    </source>
</evidence>
<dbReference type="CDD" id="cd01324">
    <property type="entry name" value="cbb3_Oxidase_CcoQ"/>
    <property type="match status" value="1"/>
</dbReference>
<evidence type="ECO:0000256" key="1">
    <source>
        <dbReference type="SAM" id="Phobius"/>
    </source>
</evidence>
<evidence type="ECO:0000313" key="2">
    <source>
        <dbReference type="EMBL" id="AIB10442.1"/>
    </source>
</evidence>
<gene>
    <name evidence="2" type="ORF">ABAZ39_00085</name>
    <name evidence="4" type="ORF">ACJ41P_04215</name>
    <name evidence="5" type="ORF">C1S70_12100</name>
    <name evidence="6" type="ORF">D3093_09310</name>
    <name evidence="3" type="ORF">FH063_005449</name>
</gene>
<reference evidence="6 9" key="3">
    <citation type="submission" date="2018-09" db="EMBL/GenBank/DDBJ databases">
        <title>Whole genome based analysis of evolution and adaptive divergence in Indian and Brazilian strains of Azospirillum brasilense.</title>
        <authorList>
            <person name="Singh C."/>
            <person name="Tripathi A.K."/>
        </authorList>
    </citation>
    <scope>NUCLEOTIDE SEQUENCE [LARGE SCALE GENOMIC DNA]</scope>
    <source>
        <strain evidence="6 9">MTCC4035</strain>
    </source>
</reference>
<dbReference type="EMBL" id="POWG01000011">
    <property type="protein sequence ID" value="PNQ98560.1"/>
    <property type="molecule type" value="Genomic_DNA"/>
</dbReference>
<dbReference type="Proteomes" id="UP001628281">
    <property type="component" value="Unassembled WGS sequence"/>
</dbReference>
<evidence type="ECO:0000313" key="7">
    <source>
        <dbReference type="Proteomes" id="UP000027186"/>
    </source>
</evidence>
<reference evidence="2 7" key="1">
    <citation type="journal article" date="2014" name="Genome Announc.">
        <title>Complete Genome Sequence of the Model Rhizosphere Strain Azospirillum brasilense Az39, Successfully Applied in Agriculture.</title>
        <authorList>
            <person name="Rivera D."/>
            <person name="Revale S."/>
            <person name="Molina R."/>
            <person name="Gualpa J."/>
            <person name="Puente M."/>
            <person name="Maroniche G."/>
            <person name="Paris G."/>
            <person name="Baker D."/>
            <person name="Clavijo B."/>
            <person name="McLay K."/>
            <person name="Spaepen S."/>
            <person name="Perticari A."/>
            <person name="Vazquez M."/>
            <person name="Wisniewski-Dye F."/>
            <person name="Watkins C."/>
            <person name="Martinez-Abarca F."/>
            <person name="Vanderleyden J."/>
            <person name="Cassan F."/>
        </authorList>
    </citation>
    <scope>NUCLEOTIDE SEQUENCE [LARGE SCALE GENOMIC DNA]</scope>
    <source>
        <strain evidence="2 7">Az39</strain>
    </source>
</reference>
<dbReference type="EMBL" id="VEWN01000006">
    <property type="protein sequence ID" value="KAA1055678.1"/>
    <property type="molecule type" value="Genomic_DNA"/>
</dbReference>
<dbReference type="Pfam" id="PF05545">
    <property type="entry name" value="FixQ"/>
    <property type="match status" value="1"/>
</dbReference>
<evidence type="ECO:0000313" key="8">
    <source>
        <dbReference type="Proteomes" id="UP000236268"/>
    </source>
</evidence>
<dbReference type="AlphaFoldDB" id="A0A060DCA0"/>
<dbReference type="EMBL" id="JBJLSN010000004">
    <property type="protein sequence ID" value="MFL7900315.1"/>
    <property type="molecule type" value="Genomic_DNA"/>
</dbReference>
<dbReference type="Proteomes" id="UP000325333">
    <property type="component" value="Unassembled WGS sequence"/>
</dbReference>
<dbReference type="EMBL" id="CP007793">
    <property type="protein sequence ID" value="AIB10442.1"/>
    <property type="molecule type" value="Genomic_DNA"/>
</dbReference>
<protein>
    <submittedName>
        <fullName evidence="4">Cbb3-type cytochrome c oxidase subunit 3</fullName>
    </submittedName>
    <submittedName>
        <fullName evidence="5">CcoQ/FixQ family Cbb3-type cytochrome c oxidase assembly chaperone</fullName>
    </submittedName>
    <submittedName>
        <fullName evidence="2">Cytochrome oxidase</fullName>
    </submittedName>
</protein>
<sequence length="53" mass="6092">MDLDSITVALRSFWTVWLALLFTGIVVYAMWPGNRGKFEDASRIPLKEDGQEF</sequence>
<dbReference type="Proteomes" id="UP000298595">
    <property type="component" value="Chromosome"/>
</dbReference>
<dbReference type="EMBL" id="CP032321">
    <property type="protein sequence ID" value="QCN95437.1"/>
    <property type="molecule type" value="Genomic_DNA"/>
</dbReference>
<dbReference type="Proteomes" id="UP000027186">
    <property type="component" value="Chromosome"/>
</dbReference>
<dbReference type="InterPro" id="IPR008621">
    <property type="entry name" value="Cbb3-typ_cyt_oxidase_comp"/>
</dbReference>
<reference evidence="4 11" key="5">
    <citation type="submission" date="2024-11" db="EMBL/GenBank/DDBJ databases">
        <title>Draft genome sequences of two bacteria associated to sugarcane roots in Colombia.</title>
        <authorList>
            <person name="Pardo-Diaz S."/>
            <person name="Masmela-Mendoza J."/>
            <person name="Delgadillo-Duran P."/>
            <person name="Bautista E.J."/>
            <person name="Rojas-Tapias D.F."/>
        </authorList>
    </citation>
    <scope>NUCLEOTIDE SEQUENCE [LARGE SCALE GENOMIC DNA]</scope>
    <source>
        <strain evidence="4 11">Ap18</strain>
    </source>
</reference>
<keyword evidence="1" id="KW-0812">Transmembrane</keyword>
<dbReference type="KEGG" id="abq:ABAZ39_00085"/>
<reference evidence="5 8" key="2">
    <citation type="submission" date="2018-01" db="EMBL/GenBank/DDBJ databases">
        <title>Whole genome sequence of Azospirillum brasilense REC3 isolated from strawberry roots.</title>
        <authorList>
            <person name="Fontana C.A."/>
            <person name="Salazar S.M."/>
            <person name="Bassi D."/>
            <person name="Puglisi E."/>
            <person name="Lovaisa N.C."/>
            <person name="Toffoli L.M."/>
            <person name="Pedraza R."/>
            <person name="Cocconcelli P.S."/>
        </authorList>
    </citation>
    <scope>NUCLEOTIDE SEQUENCE [LARGE SCALE GENOMIC DNA]</scope>
    <source>
        <strain evidence="5 8">REC3</strain>
    </source>
</reference>
<name>A0A060DCA0_9PROT</name>
<keyword evidence="11" id="KW-1185">Reference proteome</keyword>
<evidence type="ECO:0000313" key="9">
    <source>
        <dbReference type="Proteomes" id="UP000298595"/>
    </source>
</evidence>
<organism evidence="2 7">
    <name type="scientific">Azospirillum argentinense</name>
    <dbReference type="NCBI Taxonomy" id="2970906"/>
    <lineage>
        <taxon>Bacteria</taxon>
        <taxon>Pseudomonadati</taxon>
        <taxon>Pseudomonadota</taxon>
        <taxon>Alphaproteobacteria</taxon>
        <taxon>Rhodospirillales</taxon>
        <taxon>Azospirillaceae</taxon>
        <taxon>Azospirillum</taxon>
    </lineage>
</organism>
<keyword evidence="1" id="KW-0472">Membrane</keyword>